<accession>A0AA48M465</accession>
<feature type="transmembrane region" description="Helical" evidence="1">
    <location>
        <begin position="63"/>
        <end position="86"/>
    </location>
</feature>
<keyword evidence="1" id="KW-1133">Transmembrane helix</keyword>
<keyword evidence="1" id="KW-0812">Transmembrane</keyword>
<feature type="transmembrane region" description="Helical" evidence="1">
    <location>
        <begin position="12"/>
        <end position="31"/>
    </location>
</feature>
<evidence type="ECO:0000313" key="2">
    <source>
        <dbReference type="EMBL" id="CAJ0877199.1"/>
    </source>
</evidence>
<dbReference type="AlphaFoldDB" id="A0AA48M465"/>
<dbReference type="EMBL" id="OY288114">
    <property type="protein sequence ID" value="CAJ0877199.1"/>
    <property type="molecule type" value="Genomic_DNA"/>
</dbReference>
<sequence length="135" mass="15502">MGTKSWDRVIERTISGGIFWLWYSMPIFYIANSKMLRKKLRVRQRGRGNVETIMDQLVIARALHVLAVVLWIGGVGFVTTVLLPAVRRLTTPAERVAFFDAIERRFAWQARITTVLAGATGFLMTTQLDLWYRSL</sequence>
<evidence type="ECO:0008006" key="3">
    <source>
        <dbReference type="Google" id="ProtNLM"/>
    </source>
</evidence>
<keyword evidence="1" id="KW-0472">Membrane</keyword>
<organism evidence="2">
    <name type="scientific">freshwater sediment metagenome</name>
    <dbReference type="NCBI Taxonomy" id="556182"/>
    <lineage>
        <taxon>unclassified sequences</taxon>
        <taxon>metagenomes</taxon>
        <taxon>ecological metagenomes</taxon>
    </lineage>
</organism>
<gene>
    <name evidence="2" type="ORF">AMST5_02857</name>
</gene>
<reference evidence="2" key="1">
    <citation type="submission" date="2023-07" db="EMBL/GenBank/DDBJ databases">
        <authorList>
            <person name="Pelsma A.J. K."/>
        </authorList>
    </citation>
    <scope>NUCLEOTIDE SEQUENCE</scope>
</reference>
<feature type="transmembrane region" description="Helical" evidence="1">
    <location>
        <begin position="106"/>
        <end position="125"/>
    </location>
</feature>
<protein>
    <recommendedName>
        <fullName evidence="3">DUF4149 domain-containing protein</fullName>
    </recommendedName>
</protein>
<name>A0AA48M465_9ZZZZ</name>
<evidence type="ECO:0000256" key="1">
    <source>
        <dbReference type="SAM" id="Phobius"/>
    </source>
</evidence>
<proteinExistence type="predicted"/>